<dbReference type="PANTHER" id="PTHR48098:SF1">
    <property type="entry name" value="DIACYLGLYCEROL ACYLTRANSFERASE_MYCOLYLTRANSFERASE AG85A"/>
    <property type="match status" value="1"/>
</dbReference>
<dbReference type="AlphaFoldDB" id="H0E488"/>
<dbReference type="GO" id="GO:0016747">
    <property type="term" value="F:acyltransferase activity, transferring groups other than amino-acyl groups"/>
    <property type="evidence" value="ECO:0007669"/>
    <property type="project" value="TreeGrafter"/>
</dbReference>
<dbReference type="RefSeq" id="WP_007573073.1">
    <property type="nucleotide sequence ID" value="NZ_AGUD01000098.1"/>
</dbReference>
<dbReference type="Proteomes" id="UP000005143">
    <property type="component" value="Unassembled WGS sequence"/>
</dbReference>
<feature type="signal peptide" evidence="1">
    <location>
        <begin position="1"/>
        <end position="21"/>
    </location>
</feature>
<dbReference type="InterPro" id="IPR050583">
    <property type="entry name" value="Mycobacterial_A85_antigen"/>
</dbReference>
<dbReference type="PANTHER" id="PTHR48098">
    <property type="entry name" value="ENTEROCHELIN ESTERASE-RELATED"/>
    <property type="match status" value="1"/>
</dbReference>
<sequence>MNPRPLLLVALSLTLAGCSAAGARSAAAPAVGTIVDGHFRSAALHDTARYRVFLPPGYGRGGRRYPVVYFLHGLPASGRSYRNQRVGMIGRAAVRAGRPVIVVGAQGARTGERDPEWLDHGPGRDWESAVADELIPTIDRRFRTIADRRARAILGLSAGGYGAMLIGLHNPQAFSVIQAWSGYFFPTDERGRRIHLGSAAADRRADAHALLADLPAEIRSDGRVTVEFYVGAQDRALRGENERFAHDLRRLGVPHRFAIYPGSHSSKLWNAQQQSWVARAVRGLLPVTAPATRSAAKK</sequence>
<dbReference type="PROSITE" id="PS51257">
    <property type="entry name" value="PROKAR_LIPOPROTEIN"/>
    <property type="match status" value="1"/>
</dbReference>
<keyword evidence="1" id="KW-0732">Signal</keyword>
<dbReference type="InterPro" id="IPR029058">
    <property type="entry name" value="AB_hydrolase_fold"/>
</dbReference>
<evidence type="ECO:0000256" key="1">
    <source>
        <dbReference type="SAM" id="SignalP"/>
    </source>
</evidence>
<dbReference type="InterPro" id="IPR000801">
    <property type="entry name" value="Esterase-like"/>
</dbReference>
<dbReference type="Pfam" id="PF00756">
    <property type="entry name" value="Esterase"/>
    <property type="match status" value="1"/>
</dbReference>
<dbReference type="EMBL" id="AGUD01000098">
    <property type="protein sequence ID" value="EHN11504.1"/>
    <property type="molecule type" value="Genomic_DNA"/>
</dbReference>
<protein>
    <submittedName>
        <fullName evidence="2">Putative esterase</fullName>
    </submittedName>
</protein>
<proteinExistence type="predicted"/>
<dbReference type="OrthoDB" id="3670437at2"/>
<feature type="chain" id="PRO_5039616235" evidence="1">
    <location>
        <begin position="22"/>
        <end position="298"/>
    </location>
</feature>
<evidence type="ECO:0000313" key="3">
    <source>
        <dbReference type="Proteomes" id="UP000005143"/>
    </source>
</evidence>
<organism evidence="2 3">
    <name type="scientific">Patulibacter medicamentivorans</name>
    <dbReference type="NCBI Taxonomy" id="1097667"/>
    <lineage>
        <taxon>Bacteria</taxon>
        <taxon>Bacillati</taxon>
        <taxon>Actinomycetota</taxon>
        <taxon>Thermoleophilia</taxon>
        <taxon>Solirubrobacterales</taxon>
        <taxon>Patulibacteraceae</taxon>
        <taxon>Patulibacter</taxon>
    </lineage>
</organism>
<evidence type="ECO:0000313" key="2">
    <source>
        <dbReference type="EMBL" id="EHN11504.1"/>
    </source>
</evidence>
<dbReference type="SUPFAM" id="SSF53474">
    <property type="entry name" value="alpha/beta-Hydrolases"/>
    <property type="match status" value="1"/>
</dbReference>
<reference evidence="2 3" key="1">
    <citation type="journal article" date="2013" name="Biodegradation">
        <title>Quantitative proteomic analysis of ibuprofen-degrading Patulibacter sp. strain I11.</title>
        <authorList>
            <person name="Almeida B."/>
            <person name="Kjeldal H."/>
            <person name="Lolas I."/>
            <person name="Knudsen A.D."/>
            <person name="Carvalho G."/>
            <person name="Nielsen K.L."/>
            <person name="Barreto Crespo M.T."/>
            <person name="Stensballe A."/>
            <person name="Nielsen J.L."/>
        </authorList>
    </citation>
    <scope>NUCLEOTIDE SEQUENCE [LARGE SCALE GENOMIC DNA]</scope>
    <source>
        <strain evidence="2 3">I11</strain>
    </source>
</reference>
<comment type="caution">
    <text evidence="2">The sequence shown here is derived from an EMBL/GenBank/DDBJ whole genome shotgun (WGS) entry which is preliminary data.</text>
</comment>
<gene>
    <name evidence="2" type="ORF">PAI11_16150</name>
</gene>
<keyword evidence="3" id="KW-1185">Reference proteome</keyword>
<name>H0E488_9ACTN</name>
<dbReference type="Gene3D" id="3.40.50.1820">
    <property type="entry name" value="alpha/beta hydrolase"/>
    <property type="match status" value="1"/>
</dbReference>
<accession>H0E488</accession>